<feature type="domain" description="Creatinase N-terminal" evidence="5">
    <location>
        <begin position="14"/>
        <end position="129"/>
    </location>
</feature>
<dbReference type="InterPro" id="IPR000587">
    <property type="entry name" value="Creatinase_N"/>
</dbReference>
<keyword evidence="1 3" id="KW-0479">Metal-binding</keyword>
<dbReference type="SUPFAM" id="SSF55920">
    <property type="entry name" value="Creatinase/aminopeptidase"/>
    <property type="match status" value="1"/>
</dbReference>
<gene>
    <name evidence="6" type="ORF">H8S23_02450</name>
</gene>
<dbReference type="Gene3D" id="3.40.350.10">
    <property type="entry name" value="Creatinase/prolidase N-terminal domain"/>
    <property type="match status" value="1"/>
</dbReference>
<evidence type="ECO:0000313" key="6">
    <source>
        <dbReference type="EMBL" id="MBC5580358.1"/>
    </source>
</evidence>
<dbReference type="PANTHER" id="PTHR46112:SF3">
    <property type="entry name" value="AMINOPEPTIDASE YPDF"/>
    <property type="match status" value="1"/>
</dbReference>
<dbReference type="GO" id="GO:0004177">
    <property type="term" value="F:aminopeptidase activity"/>
    <property type="evidence" value="ECO:0007669"/>
    <property type="project" value="UniProtKB-KW"/>
</dbReference>
<dbReference type="RefSeq" id="WP_186886718.1">
    <property type="nucleotide sequence ID" value="NZ_JACONZ010000001.1"/>
</dbReference>
<dbReference type="InterPro" id="IPR029149">
    <property type="entry name" value="Creatin/AminoP/Spt16_N"/>
</dbReference>
<dbReference type="InterPro" id="IPR001131">
    <property type="entry name" value="Peptidase_M24B_aminopep-P_CS"/>
</dbReference>
<reference evidence="6" key="1">
    <citation type="submission" date="2020-08" db="EMBL/GenBank/DDBJ databases">
        <title>Genome public.</title>
        <authorList>
            <person name="Liu C."/>
            <person name="Sun Q."/>
        </authorList>
    </citation>
    <scope>NUCLEOTIDE SEQUENCE</scope>
    <source>
        <strain evidence="6">BX8</strain>
    </source>
</reference>
<evidence type="ECO:0000259" key="4">
    <source>
        <dbReference type="Pfam" id="PF00557"/>
    </source>
</evidence>
<evidence type="ECO:0000313" key="7">
    <source>
        <dbReference type="Proteomes" id="UP000659630"/>
    </source>
</evidence>
<keyword evidence="6" id="KW-0645">Protease</keyword>
<dbReference type="PANTHER" id="PTHR46112">
    <property type="entry name" value="AMINOPEPTIDASE"/>
    <property type="match status" value="1"/>
</dbReference>
<dbReference type="Proteomes" id="UP000659630">
    <property type="component" value="Unassembled WGS sequence"/>
</dbReference>
<dbReference type="InterPro" id="IPR000994">
    <property type="entry name" value="Pept_M24"/>
</dbReference>
<dbReference type="GO" id="GO:0046872">
    <property type="term" value="F:metal ion binding"/>
    <property type="evidence" value="ECO:0007669"/>
    <property type="project" value="UniProtKB-KW"/>
</dbReference>
<dbReference type="AlphaFoldDB" id="A0A923L0Z1"/>
<comment type="similarity">
    <text evidence="3">Belongs to the peptidase M24B family.</text>
</comment>
<dbReference type="Pfam" id="PF00557">
    <property type="entry name" value="Peptidase_M24"/>
    <property type="match status" value="1"/>
</dbReference>
<accession>A0A923L0Z1</accession>
<comment type="caution">
    <text evidence="6">The sequence shown here is derived from an EMBL/GenBank/DDBJ whole genome shotgun (WGS) entry which is preliminary data.</text>
</comment>
<name>A0A923L0Z1_9FIRM</name>
<dbReference type="Pfam" id="PF01321">
    <property type="entry name" value="Creatinase_N"/>
    <property type="match status" value="1"/>
</dbReference>
<keyword evidence="7" id="KW-1185">Reference proteome</keyword>
<organism evidence="6 7">
    <name type="scientific">Anaerofilum hominis</name>
    <dbReference type="NCBI Taxonomy" id="2763016"/>
    <lineage>
        <taxon>Bacteria</taxon>
        <taxon>Bacillati</taxon>
        <taxon>Bacillota</taxon>
        <taxon>Clostridia</taxon>
        <taxon>Eubacteriales</taxon>
        <taxon>Oscillospiraceae</taxon>
        <taxon>Anaerofilum</taxon>
    </lineage>
</organism>
<keyword evidence="2" id="KW-0378">Hydrolase</keyword>
<evidence type="ECO:0000259" key="5">
    <source>
        <dbReference type="Pfam" id="PF01321"/>
    </source>
</evidence>
<feature type="domain" description="Peptidase M24" evidence="4">
    <location>
        <begin position="137"/>
        <end position="340"/>
    </location>
</feature>
<dbReference type="Gene3D" id="3.90.230.10">
    <property type="entry name" value="Creatinase/methionine aminopeptidase superfamily"/>
    <property type="match status" value="1"/>
</dbReference>
<evidence type="ECO:0000256" key="3">
    <source>
        <dbReference type="RuleBase" id="RU000590"/>
    </source>
</evidence>
<evidence type="ECO:0000256" key="2">
    <source>
        <dbReference type="ARBA" id="ARBA00022801"/>
    </source>
</evidence>
<dbReference type="InterPro" id="IPR036005">
    <property type="entry name" value="Creatinase/aminopeptidase-like"/>
</dbReference>
<proteinExistence type="inferred from homology"/>
<evidence type="ECO:0000256" key="1">
    <source>
        <dbReference type="ARBA" id="ARBA00022723"/>
    </source>
</evidence>
<dbReference type="PROSITE" id="PS00491">
    <property type="entry name" value="PROLINE_PEPTIDASE"/>
    <property type="match status" value="1"/>
</dbReference>
<sequence length="356" mass="39012">MLNRCQKLALSMPEGFEAALVTTVANRFYFLDFDADDAGTLLIFPDESIFLIDSRYIEVAGRTAKNARVVEEQDGLAQVRELLAKRGVKRLYAEEDVSVAYAGRLRAALPDVEVDLSPVLSQAIRALRVIKEPEEIERMKQAQKLTDDCFTYICGKIRPGVREIDLALEMEVFMRSRGAGALAFPIIFVSGPKTSMPHGEPGDKVIEQGDLVTMDYGAKWGGYCADMTRTVAVGGLSAEMERVYDTVLRAQLACCKAIKAGMTGREVDAIAREVIDGAGYAGRFGHGLGHSLGIEIHEDPRCSPRDNTVLRAGMTMTIEPGIYLPEQFGVRIEDAVVVTEDGCEILGRSDKNLIVL</sequence>
<dbReference type="CDD" id="cd01092">
    <property type="entry name" value="APP-like"/>
    <property type="match status" value="1"/>
</dbReference>
<protein>
    <submittedName>
        <fullName evidence="6">Aminopeptidase P family protein</fullName>
    </submittedName>
</protein>
<keyword evidence="6" id="KW-0031">Aminopeptidase</keyword>
<dbReference type="SUPFAM" id="SSF53092">
    <property type="entry name" value="Creatinase/prolidase N-terminal domain"/>
    <property type="match status" value="1"/>
</dbReference>
<dbReference type="EMBL" id="JACONZ010000001">
    <property type="protein sequence ID" value="MBC5580358.1"/>
    <property type="molecule type" value="Genomic_DNA"/>
</dbReference>
<dbReference type="InterPro" id="IPR050659">
    <property type="entry name" value="Peptidase_M24B"/>
</dbReference>